<dbReference type="InterPro" id="IPR004046">
    <property type="entry name" value="GST_C"/>
</dbReference>
<evidence type="ECO:0000313" key="4">
    <source>
        <dbReference type="EMBL" id="CAD7077521.1"/>
    </source>
</evidence>
<dbReference type="FunCoup" id="A0A7R8UBJ6">
    <property type="interactions" value="369"/>
</dbReference>
<dbReference type="PROSITE" id="PS50404">
    <property type="entry name" value="GST_NTER"/>
    <property type="match status" value="1"/>
</dbReference>
<dbReference type="InterPro" id="IPR036249">
    <property type="entry name" value="Thioredoxin-like_sf"/>
</dbReference>
<dbReference type="InParanoid" id="A0A7R8UBJ6"/>
<dbReference type="GO" id="GO:0006749">
    <property type="term" value="P:glutathione metabolic process"/>
    <property type="evidence" value="ECO:0007669"/>
    <property type="project" value="TreeGrafter"/>
</dbReference>
<dbReference type="InterPro" id="IPR004045">
    <property type="entry name" value="Glutathione_S-Trfase_N"/>
</dbReference>
<dbReference type="CDD" id="cd03177">
    <property type="entry name" value="GST_C_Delta_Epsilon"/>
    <property type="match status" value="1"/>
</dbReference>
<dbReference type="InterPro" id="IPR010987">
    <property type="entry name" value="Glutathione-S-Trfase_C-like"/>
</dbReference>
<organism evidence="4 5">
    <name type="scientific">Hermetia illucens</name>
    <name type="common">Black soldier fly</name>
    <dbReference type="NCBI Taxonomy" id="343691"/>
    <lineage>
        <taxon>Eukaryota</taxon>
        <taxon>Metazoa</taxon>
        <taxon>Ecdysozoa</taxon>
        <taxon>Arthropoda</taxon>
        <taxon>Hexapoda</taxon>
        <taxon>Insecta</taxon>
        <taxon>Pterygota</taxon>
        <taxon>Neoptera</taxon>
        <taxon>Endopterygota</taxon>
        <taxon>Diptera</taxon>
        <taxon>Brachycera</taxon>
        <taxon>Stratiomyomorpha</taxon>
        <taxon>Stratiomyidae</taxon>
        <taxon>Hermetiinae</taxon>
        <taxon>Hermetia</taxon>
    </lineage>
</organism>
<dbReference type="InterPro" id="IPR040079">
    <property type="entry name" value="Glutathione_S-Trfase"/>
</dbReference>
<dbReference type="OMA" id="FKFPKVH"/>
<dbReference type="PANTHER" id="PTHR43969:SF3">
    <property type="entry name" value="GLUTATHIONE S TRANSFERASE E11, ISOFORM A-RELATED"/>
    <property type="match status" value="1"/>
</dbReference>
<evidence type="ECO:0000313" key="5">
    <source>
        <dbReference type="Proteomes" id="UP000594454"/>
    </source>
</evidence>
<dbReference type="Gene3D" id="1.20.1050.10">
    <property type="match status" value="1"/>
</dbReference>
<dbReference type="CDD" id="cd03045">
    <property type="entry name" value="GST_N_Delta_Epsilon"/>
    <property type="match status" value="1"/>
</dbReference>
<evidence type="ECO:0000259" key="2">
    <source>
        <dbReference type="PROSITE" id="PS50404"/>
    </source>
</evidence>
<name>A0A7R8UBJ6_HERIL</name>
<dbReference type="AlphaFoldDB" id="A0A7R8UBJ6"/>
<dbReference type="SFLD" id="SFLDG00358">
    <property type="entry name" value="Main_(cytGST)"/>
    <property type="match status" value="1"/>
</dbReference>
<dbReference type="SUPFAM" id="SSF52833">
    <property type="entry name" value="Thioredoxin-like"/>
    <property type="match status" value="1"/>
</dbReference>
<evidence type="ECO:0000259" key="3">
    <source>
        <dbReference type="PROSITE" id="PS50405"/>
    </source>
</evidence>
<dbReference type="GO" id="GO:0004364">
    <property type="term" value="F:glutathione transferase activity"/>
    <property type="evidence" value="ECO:0007669"/>
    <property type="project" value="TreeGrafter"/>
</dbReference>
<dbReference type="SFLD" id="SFLDG01153">
    <property type="entry name" value="Main.4:_Theta-like"/>
    <property type="match status" value="1"/>
</dbReference>
<dbReference type="EMBL" id="LR899009">
    <property type="protein sequence ID" value="CAD7077521.1"/>
    <property type="molecule type" value="Genomic_DNA"/>
</dbReference>
<feature type="domain" description="GST C-terminal" evidence="3">
    <location>
        <begin position="89"/>
        <end position="215"/>
    </location>
</feature>
<dbReference type="OrthoDB" id="2309723at2759"/>
<protein>
    <recommendedName>
        <fullName evidence="6">Glutathione S-transferase 1</fullName>
    </recommendedName>
</protein>
<gene>
    <name evidence="4" type="ORF">HERILL_LOCUS862</name>
</gene>
<dbReference type="Gene3D" id="3.40.30.10">
    <property type="entry name" value="Glutaredoxin"/>
    <property type="match status" value="1"/>
</dbReference>
<dbReference type="Pfam" id="PF00043">
    <property type="entry name" value="GST_C"/>
    <property type="match status" value="1"/>
</dbReference>
<dbReference type="FunFam" id="1.20.1050.10:FF:000007">
    <property type="entry name" value="Glutathione S-transferase 1-1"/>
    <property type="match status" value="1"/>
</dbReference>
<evidence type="ECO:0000256" key="1">
    <source>
        <dbReference type="ARBA" id="ARBA00011738"/>
    </source>
</evidence>
<reference evidence="4 5" key="1">
    <citation type="submission" date="2020-11" db="EMBL/GenBank/DDBJ databases">
        <authorList>
            <person name="Wallbank WR R."/>
            <person name="Pardo Diaz C."/>
            <person name="Kozak K."/>
            <person name="Martin S."/>
            <person name="Jiggins C."/>
            <person name="Moest M."/>
            <person name="Warren A I."/>
            <person name="Generalovic N T."/>
            <person name="Byers J.R.P. K."/>
            <person name="Montejo-Kovacevich G."/>
            <person name="Yen C E."/>
        </authorList>
    </citation>
    <scope>NUCLEOTIDE SEQUENCE [LARGE SCALE GENOMIC DNA]</scope>
</reference>
<evidence type="ECO:0008006" key="6">
    <source>
        <dbReference type="Google" id="ProtNLM"/>
    </source>
</evidence>
<dbReference type="InterPro" id="IPR036282">
    <property type="entry name" value="Glutathione-S-Trfase_C_sf"/>
</dbReference>
<comment type="subunit">
    <text evidence="1">Homodimer.</text>
</comment>
<keyword evidence="5" id="KW-1185">Reference proteome</keyword>
<dbReference type="SFLD" id="SFLDS00019">
    <property type="entry name" value="Glutathione_Transferase_(cytos"/>
    <property type="match status" value="1"/>
</dbReference>
<dbReference type="PANTHER" id="PTHR43969">
    <property type="entry name" value="GLUTATHIONE S TRANSFERASE D10, ISOFORM A-RELATED"/>
    <property type="match status" value="1"/>
</dbReference>
<dbReference type="PROSITE" id="PS50405">
    <property type="entry name" value="GST_CTER"/>
    <property type="match status" value="1"/>
</dbReference>
<dbReference type="SUPFAM" id="SSF47616">
    <property type="entry name" value="GST C-terminal domain-like"/>
    <property type="match status" value="1"/>
</dbReference>
<proteinExistence type="predicted"/>
<feature type="domain" description="GST N-terminal" evidence="2">
    <location>
        <begin position="2"/>
        <end position="83"/>
    </location>
</feature>
<dbReference type="Proteomes" id="UP000594454">
    <property type="component" value="Chromosome 1"/>
</dbReference>
<sequence length="223" mass="25015">MGKPILYYATLSPPSRSVLLTAKAIGLELELRATSLFKGEHLTPEFVKMNPQHTIPLLDDNGVHIFDSHAICAYLIDKYAKDDKLYPKDLVKRAAVEGRLYFDAGYLFARLRFLYEPILYYGSPDFPEDKVEYIHKALDIMEAFLKDSPYVCGENLTVADFCCVASISSLEGSAGPVAARHPKLLAWINRLAQLPYYQEVNQAGADELKEIVREKLAANRANA</sequence>
<dbReference type="FunFam" id="3.40.30.10:FF:000034">
    <property type="entry name" value="glutathione S-transferase 1"/>
    <property type="match status" value="1"/>
</dbReference>
<accession>A0A7R8UBJ6</accession>
<dbReference type="Pfam" id="PF13417">
    <property type="entry name" value="GST_N_3"/>
    <property type="match status" value="1"/>
</dbReference>